<gene>
    <name evidence="2" type="ORF">SAMN05444167_3611</name>
</gene>
<dbReference type="OrthoDB" id="9801753at2"/>
<dbReference type="PANTHER" id="PTHR33383:SF1">
    <property type="entry name" value="MEMBRANE PROTEIN INSERTION EFFICIENCY FACTOR-RELATED"/>
    <property type="match status" value="1"/>
</dbReference>
<dbReference type="InterPro" id="IPR002696">
    <property type="entry name" value="Membr_insert_effic_factor_YidD"/>
</dbReference>
<keyword evidence="1" id="KW-1003">Cell membrane</keyword>
<comment type="similarity">
    <text evidence="1">Belongs to the UPF0161 family.</text>
</comment>
<evidence type="ECO:0000256" key="1">
    <source>
        <dbReference type="HAMAP-Rule" id="MF_00386"/>
    </source>
</evidence>
<organism evidence="2 3">
    <name type="scientific">Terriglobus roseus</name>
    <dbReference type="NCBI Taxonomy" id="392734"/>
    <lineage>
        <taxon>Bacteria</taxon>
        <taxon>Pseudomonadati</taxon>
        <taxon>Acidobacteriota</taxon>
        <taxon>Terriglobia</taxon>
        <taxon>Terriglobales</taxon>
        <taxon>Acidobacteriaceae</taxon>
        <taxon>Terriglobus</taxon>
    </lineage>
</organism>
<dbReference type="RefSeq" id="WP_083346379.1">
    <property type="nucleotide sequence ID" value="NZ_LT629690.1"/>
</dbReference>
<comment type="subcellular location">
    <subcellularLocation>
        <location evidence="1">Cell membrane</location>
        <topology evidence="1">Peripheral membrane protein</topology>
        <orientation evidence="1">Cytoplasmic side</orientation>
    </subcellularLocation>
</comment>
<dbReference type="PANTHER" id="PTHR33383">
    <property type="entry name" value="MEMBRANE PROTEIN INSERTION EFFICIENCY FACTOR-RELATED"/>
    <property type="match status" value="1"/>
</dbReference>
<dbReference type="Proteomes" id="UP000182427">
    <property type="component" value="Chromosome I"/>
</dbReference>
<dbReference type="NCBIfam" id="TIGR00278">
    <property type="entry name" value="membrane protein insertion efficiency factor YidD"/>
    <property type="match status" value="1"/>
</dbReference>
<dbReference type="GO" id="GO:0005886">
    <property type="term" value="C:plasma membrane"/>
    <property type="evidence" value="ECO:0007669"/>
    <property type="project" value="UniProtKB-SubCell"/>
</dbReference>
<evidence type="ECO:0000313" key="3">
    <source>
        <dbReference type="Proteomes" id="UP000182427"/>
    </source>
</evidence>
<sequence>MNIALAAIRVYRRLLSPMLHSTGISGCRYTPTCSEYAEVAIARFGPWRGTWLAMWRIARCHPFSKGGLDNVPLQ</sequence>
<accession>A0A1G7PSQ4</accession>
<comment type="function">
    <text evidence="1">Could be involved in insertion of integral membrane proteins into the membrane.</text>
</comment>
<dbReference type="EMBL" id="LT629690">
    <property type="protein sequence ID" value="SDF89264.1"/>
    <property type="molecule type" value="Genomic_DNA"/>
</dbReference>
<dbReference type="HAMAP" id="MF_00386">
    <property type="entry name" value="UPF0161_YidD"/>
    <property type="match status" value="1"/>
</dbReference>
<dbReference type="SMART" id="SM01234">
    <property type="entry name" value="Haemolytic"/>
    <property type="match status" value="1"/>
</dbReference>
<proteinExistence type="inferred from homology"/>
<dbReference type="Pfam" id="PF01809">
    <property type="entry name" value="YidD"/>
    <property type="match status" value="1"/>
</dbReference>
<name>A0A1G7PSQ4_9BACT</name>
<reference evidence="2 3" key="1">
    <citation type="submission" date="2016-10" db="EMBL/GenBank/DDBJ databases">
        <authorList>
            <person name="de Groot N.N."/>
        </authorList>
    </citation>
    <scope>NUCLEOTIDE SEQUENCE [LARGE SCALE GENOMIC DNA]</scope>
    <source>
        <strain evidence="2 3">GAS232</strain>
    </source>
</reference>
<dbReference type="AlphaFoldDB" id="A0A1G7PSQ4"/>
<evidence type="ECO:0000313" key="2">
    <source>
        <dbReference type="EMBL" id="SDF89264.1"/>
    </source>
</evidence>
<protein>
    <recommendedName>
        <fullName evidence="1">Putative membrane protein insertion efficiency factor</fullName>
    </recommendedName>
</protein>
<keyword evidence="1" id="KW-0472">Membrane</keyword>
<keyword evidence="3" id="KW-1185">Reference proteome</keyword>